<feature type="region of interest" description="Disordered" evidence="7">
    <location>
        <begin position="305"/>
        <end position="346"/>
    </location>
</feature>
<feature type="region of interest" description="Disordered" evidence="7">
    <location>
        <begin position="55"/>
        <end position="153"/>
    </location>
</feature>
<feature type="region of interest" description="Disordered" evidence="7">
    <location>
        <begin position="1"/>
        <end position="23"/>
    </location>
</feature>
<dbReference type="GO" id="GO:0003688">
    <property type="term" value="F:DNA replication origin binding"/>
    <property type="evidence" value="ECO:0007669"/>
    <property type="project" value="TreeGrafter"/>
</dbReference>
<dbReference type="CDD" id="cd00009">
    <property type="entry name" value="AAA"/>
    <property type="match status" value="1"/>
</dbReference>
<keyword evidence="10" id="KW-1185">Reference proteome</keyword>
<feature type="compositionally biased region" description="Acidic residues" evidence="7">
    <location>
        <begin position="103"/>
        <end position="113"/>
    </location>
</feature>
<dbReference type="InterPro" id="IPR003593">
    <property type="entry name" value="AAA+_ATPase"/>
</dbReference>
<evidence type="ECO:0000313" key="9">
    <source>
        <dbReference type="EMBL" id="CAF9931606.1"/>
    </source>
</evidence>
<organism evidence="9 10">
    <name type="scientific">Imshaugia aleurites</name>
    <dbReference type="NCBI Taxonomy" id="172621"/>
    <lineage>
        <taxon>Eukaryota</taxon>
        <taxon>Fungi</taxon>
        <taxon>Dikarya</taxon>
        <taxon>Ascomycota</taxon>
        <taxon>Pezizomycotina</taxon>
        <taxon>Lecanoromycetes</taxon>
        <taxon>OSLEUM clade</taxon>
        <taxon>Lecanoromycetidae</taxon>
        <taxon>Lecanorales</taxon>
        <taxon>Lecanorineae</taxon>
        <taxon>Parmeliaceae</taxon>
        <taxon>Imshaugia</taxon>
    </lineage>
</organism>
<dbReference type="InterPro" id="IPR027417">
    <property type="entry name" value="P-loop_NTPase"/>
</dbReference>
<keyword evidence="5" id="KW-0238">DNA-binding</keyword>
<protein>
    <recommendedName>
        <fullName evidence="3">Origin recognition complex subunit 4</fullName>
    </recommendedName>
</protein>
<comment type="caution">
    <text evidence="9">The sequence shown here is derived from an EMBL/GenBank/DDBJ whole genome shotgun (WGS) entry which is preliminary data.</text>
</comment>
<dbReference type="GO" id="GO:0006270">
    <property type="term" value="P:DNA replication initiation"/>
    <property type="evidence" value="ECO:0007669"/>
    <property type="project" value="TreeGrafter"/>
</dbReference>
<dbReference type="GO" id="GO:0005664">
    <property type="term" value="C:nuclear origin of replication recognition complex"/>
    <property type="evidence" value="ECO:0007669"/>
    <property type="project" value="TreeGrafter"/>
</dbReference>
<dbReference type="Gene3D" id="3.40.50.300">
    <property type="entry name" value="P-loop containing nucleotide triphosphate hydrolases"/>
    <property type="match status" value="1"/>
</dbReference>
<sequence length="811" mass="89550">MPSFDPSPRAAKRLKTTSDDSSLPFTSRVLRTVRQAVYGKASGPKISDVFNETKLVKSGEDVLGQNVKNTSRRKSNDQNPRHANPGRKSALSTPVIDHMLQEDERDEIDELDREMEVTPSRRKSWGRGRLNEKSQEKTKTTEPSGISTNKKRKKYKGWIEIEEPDELQGEAGPGDAEDLVDALEGDNLDSGKSLPEAVRRAKKRMKELEIDMRDQPGAGTSSGRLRRKSGRPSGVVENAANAEAVSTASLRQKTVQPKQALATAAVLEEDKDEDEDLGFWNISRREASGDELAQEHQMDGLDHVQPLDTPSKLRKKRKVMTPALLDRESSLSRTTPVSSLRNSYKADRTRLENEHAKALQEMLEKEPELLTMLQTRVLENLTGKRCLPLVNLENEYEKVHQLVEQTILAGEGNSMLIIGSRGSGKTTLVETAISELASDHRDEFHVVRLNGFIHTDDKLALREIWRQLGREMEVEDDVLGGRSNYADTLTSLLALLSHPAQAMEQDDAATARSVVFILDEFDLFASHPRQTLLYNLFDVAQSRNAPIAVLGLTTKVNVVDSLEKRVKSRFGQRYVHLSLPRSLTDFQEICISALRYRPSTQHRLQDSHASLSNLSVAWNAYLTHISTDPQFQNFLQTLYTSSKSVPAFLSASLLPIATMSPANLPTASSFTSHPLQPPDSKILLLPALSTLSLSLLISAARLDIILSTDICTFPMVYDEYVALAGKSKLQSSAAGQMAVGGGARVWSTVAAKGAWEHLARLELVLPAVGAGRGAGRGELWRVDVGLEEIGGGLERVDVPGKATLAKWCKEI</sequence>
<evidence type="ECO:0000256" key="6">
    <source>
        <dbReference type="ARBA" id="ARBA00023242"/>
    </source>
</evidence>
<feature type="domain" description="AAA+ ATPase" evidence="8">
    <location>
        <begin position="411"/>
        <end position="580"/>
    </location>
</feature>
<dbReference type="AlphaFoldDB" id="A0A8H3FVS9"/>
<dbReference type="PANTHER" id="PTHR12087">
    <property type="entry name" value="ORIGIN RECOGNITION COMPLEX SUBUNIT 4"/>
    <property type="match status" value="1"/>
</dbReference>
<dbReference type="FunFam" id="3.40.50.300:FF:001597">
    <property type="entry name" value="Origin recognition complex subunit Orc4"/>
    <property type="match status" value="1"/>
</dbReference>
<dbReference type="SMART" id="SM00382">
    <property type="entry name" value="AAA"/>
    <property type="match status" value="1"/>
</dbReference>
<keyword evidence="4" id="KW-0235">DNA replication</keyword>
<proteinExistence type="inferred from homology"/>
<accession>A0A8H3FVS9</accession>
<gene>
    <name evidence="9" type="ORF">IMSHALPRED_008662</name>
</gene>
<dbReference type="Proteomes" id="UP000664534">
    <property type="component" value="Unassembled WGS sequence"/>
</dbReference>
<dbReference type="OrthoDB" id="343623at2759"/>
<evidence type="ECO:0000256" key="7">
    <source>
        <dbReference type="SAM" id="MobiDB-lite"/>
    </source>
</evidence>
<dbReference type="InterPro" id="IPR032705">
    <property type="entry name" value="ORC4_C"/>
</dbReference>
<name>A0A8H3FVS9_9LECA</name>
<dbReference type="PANTHER" id="PTHR12087:SF0">
    <property type="entry name" value="ORIGIN RECOGNITION COMPLEX SUBUNIT 4"/>
    <property type="match status" value="1"/>
</dbReference>
<dbReference type="EMBL" id="CAJPDT010000062">
    <property type="protein sequence ID" value="CAF9931606.1"/>
    <property type="molecule type" value="Genomic_DNA"/>
</dbReference>
<comment type="similarity">
    <text evidence="2">Belongs to the ORC4 family.</text>
</comment>
<evidence type="ECO:0000259" key="8">
    <source>
        <dbReference type="SMART" id="SM00382"/>
    </source>
</evidence>
<feature type="region of interest" description="Disordered" evidence="7">
    <location>
        <begin position="210"/>
        <end position="236"/>
    </location>
</feature>
<evidence type="ECO:0000256" key="3">
    <source>
        <dbReference type="ARBA" id="ARBA00019083"/>
    </source>
</evidence>
<dbReference type="Pfam" id="PF14629">
    <property type="entry name" value="ORC4_C"/>
    <property type="match status" value="1"/>
</dbReference>
<feature type="compositionally biased region" description="Polar residues" evidence="7">
    <location>
        <begin position="331"/>
        <end position="342"/>
    </location>
</feature>
<comment type="subcellular location">
    <subcellularLocation>
        <location evidence="1">Nucleus</location>
    </subcellularLocation>
</comment>
<evidence type="ECO:0000256" key="4">
    <source>
        <dbReference type="ARBA" id="ARBA00022705"/>
    </source>
</evidence>
<keyword evidence="6" id="KW-0539">Nucleus</keyword>
<dbReference type="SUPFAM" id="SSF52540">
    <property type="entry name" value="P-loop containing nucleoside triphosphate hydrolases"/>
    <property type="match status" value="1"/>
</dbReference>
<evidence type="ECO:0000256" key="2">
    <source>
        <dbReference type="ARBA" id="ARBA00005334"/>
    </source>
</evidence>
<feature type="compositionally biased region" description="Basic and acidic residues" evidence="7">
    <location>
        <begin position="129"/>
        <end position="140"/>
    </location>
</feature>
<dbReference type="Pfam" id="PF13191">
    <property type="entry name" value="AAA_16"/>
    <property type="match status" value="1"/>
</dbReference>
<evidence type="ECO:0000256" key="1">
    <source>
        <dbReference type="ARBA" id="ARBA00004123"/>
    </source>
</evidence>
<dbReference type="InterPro" id="IPR041664">
    <property type="entry name" value="AAA_16"/>
</dbReference>
<evidence type="ECO:0000256" key="5">
    <source>
        <dbReference type="ARBA" id="ARBA00023125"/>
    </source>
</evidence>
<reference evidence="9" key="1">
    <citation type="submission" date="2021-03" db="EMBL/GenBank/DDBJ databases">
        <authorList>
            <person name="Tagirdzhanova G."/>
        </authorList>
    </citation>
    <scope>NUCLEOTIDE SEQUENCE</scope>
</reference>
<evidence type="ECO:0000313" key="10">
    <source>
        <dbReference type="Proteomes" id="UP000664534"/>
    </source>
</evidence>
<dbReference type="InterPro" id="IPR016527">
    <property type="entry name" value="ORC4"/>
</dbReference>